<proteinExistence type="predicted"/>
<comment type="caution">
    <text evidence="1">The sequence shown here is derived from an EMBL/GenBank/DDBJ whole genome shotgun (WGS) entry which is preliminary data.</text>
</comment>
<gene>
    <name evidence="1" type="ORF">P3T76_007255</name>
</gene>
<dbReference type="EMBL" id="JASMQC010000012">
    <property type="protein sequence ID" value="KAK1941389.1"/>
    <property type="molecule type" value="Genomic_DNA"/>
</dbReference>
<evidence type="ECO:0000313" key="1">
    <source>
        <dbReference type="EMBL" id="KAK1941389.1"/>
    </source>
</evidence>
<sequence>MTSFVPRQFPVDFLRLDAALRQTLNELEKQQKQQRNAAMVTCRKTKKEKQKRNHSELHHLESQLQHLVESVRVARSSQEQNANETPAEALHGLVADLKLLRLENLALREEIQRYETLRVMLDSEQFREELSQHMTSLWHVGVDQNLPCFHFSRFTRDEVDEAMNQFDLELALSAPALSYAGEFLGWSVHHAPLDVYPSGSTIARVHCHLTLPLVCPVQSRNT</sequence>
<dbReference type="Proteomes" id="UP001259832">
    <property type="component" value="Unassembled WGS sequence"/>
</dbReference>
<evidence type="ECO:0000313" key="2">
    <source>
        <dbReference type="Proteomes" id="UP001259832"/>
    </source>
</evidence>
<accession>A0AAD9GMZ7</accession>
<reference evidence="1" key="1">
    <citation type="submission" date="2023-08" db="EMBL/GenBank/DDBJ databases">
        <title>Reference Genome Resource for the Citrus Pathogen Phytophthora citrophthora.</title>
        <authorList>
            <person name="Moller H."/>
            <person name="Coetzee B."/>
            <person name="Rose L.J."/>
            <person name="Van Niekerk J.M."/>
        </authorList>
    </citation>
    <scope>NUCLEOTIDE SEQUENCE</scope>
    <source>
        <strain evidence="1">STE-U-9442</strain>
    </source>
</reference>
<evidence type="ECO:0008006" key="3">
    <source>
        <dbReference type="Google" id="ProtNLM"/>
    </source>
</evidence>
<organism evidence="1 2">
    <name type="scientific">Phytophthora citrophthora</name>
    <dbReference type="NCBI Taxonomy" id="4793"/>
    <lineage>
        <taxon>Eukaryota</taxon>
        <taxon>Sar</taxon>
        <taxon>Stramenopiles</taxon>
        <taxon>Oomycota</taxon>
        <taxon>Peronosporomycetes</taxon>
        <taxon>Peronosporales</taxon>
        <taxon>Peronosporaceae</taxon>
        <taxon>Phytophthora</taxon>
    </lineage>
</organism>
<name>A0AAD9GMZ7_9STRA</name>
<protein>
    <recommendedName>
        <fullName evidence="3">BZIP domain-containing protein</fullName>
    </recommendedName>
</protein>
<keyword evidence="2" id="KW-1185">Reference proteome</keyword>
<dbReference type="AlphaFoldDB" id="A0AAD9GMZ7"/>